<dbReference type="InterPro" id="IPR003442">
    <property type="entry name" value="T6A_TsaE"/>
</dbReference>
<dbReference type="PANTHER" id="PTHR33540:SF2">
    <property type="entry name" value="TRNA THREONYLCARBAMOYLADENOSINE BIOSYNTHESIS PROTEIN TSAE"/>
    <property type="match status" value="1"/>
</dbReference>
<keyword evidence="12" id="KW-1185">Reference proteome</keyword>
<name>A0A098R1B3_9SPIO</name>
<evidence type="ECO:0000256" key="9">
    <source>
        <dbReference type="ARBA" id="ARBA00022842"/>
    </source>
</evidence>
<sequence>MSNLEEDTAGLGETLARRCAGGTIIALDGGLGAGKTVFTKGFARGLGIQQEITSPSYAIIQEYEGSPGLVHMDWYRMGGEDELLQIGVEEYFTEDSIVLIEWASRAPELLPDRSITITLEIQKESTQRQLTLSIPVTAPERILSWAGEPLGEVRDADA</sequence>
<dbReference type="SUPFAM" id="SSF52540">
    <property type="entry name" value="P-loop containing nucleoside triphosphate hydrolases"/>
    <property type="match status" value="1"/>
</dbReference>
<comment type="caution">
    <text evidence="11">The sequence shown here is derived from an EMBL/GenBank/DDBJ whole genome shotgun (WGS) entry which is preliminary data.</text>
</comment>
<dbReference type="RefSeq" id="WP_037545432.1">
    <property type="nucleotide sequence ID" value="NZ_JNUP01000023.1"/>
</dbReference>
<dbReference type="Proteomes" id="UP000029692">
    <property type="component" value="Unassembled WGS sequence"/>
</dbReference>
<evidence type="ECO:0000256" key="8">
    <source>
        <dbReference type="ARBA" id="ARBA00022840"/>
    </source>
</evidence>
<dbReference type="STRING" id="1480694.DC28_02600"/>
<keyword evidence="6" id="KW-0479">Metal-binding</keyword>
<dbReference type="EMBL" id="JNUP01000023">
    <property type="protein sequence ID" value="KGE73566.1"/>
    <property type="molecule type" value="Genomic_DNA"/>
</dbReference>
<dbReference type="GO" id="GO:0005524">
    <property type="term" value="F:ATP binding"/>
    <property type="evidence" value="ECO:0007669"/>
    <property type="project" value="UniProtKB-KW"/>
</dbReference>
<accession>A0A098R1B3</accession>
<dbReference type="InterPro" id="IPR027417">
    <property type="entry name" value="P-loop_NTPase"/>
</dbReference>
<keyword evidence="4" id="KW-0963">Cytoplasm</keyword>
<evidence type="ECO:0000256" key="4">
    <source>
        <dbReference type="ARBA" id="ARBA00022490"/>
    </source>
</evidence>
<keyword evidence="9" id="KW-0460">Magnesium</keyword>
<evidence type="ECO:0000256" key="6">
    <source>
        <dbReference type="ARBA" id="ARBA00022723"/>
    </source>
</evidence>
<evidence type="ECO:0000313" key="11">
    <source>
        <dbReference type="EMBL" id="KGE73566.1"/>
    </source>
</evidence>
<dbReference type="GO" id="GO:0005737">
    <property type="term" value="C:cytoplasm"/>
    <property type="evidence" value="ECO:0007669"/>
    <property type="project" value="UniProtKB-SubCell"/>
</dbReference>
<dbReference type="eggNOG" id="COG0802">
    <property type="taxonomic scope" value="Bacteria"/>
</dbReference>
<comment type="similarity">
    <text evidence="2">Belongs to the TsaE family.</text>
</comment>
<comment type="subcellular location">
    <subcellularLocation>
        <location evidence="1">Cytoplasm</location>
    </subcellularLocation>
</comment>
<evidence type="ECO:0000256" key="5">
    <source>
        <dbReference type="ARBA" id="ARBA00022694"/>
    </source>
</evidence>
<proteinExistence type="inferred from homology"/>
<evidence type="ECO:0000256" key="10">
    <source>
        <dbReference type="ARBA" id="ARBA00032441"/>
    </source>
</evidence>
<dbReference type="NCBIfam" id="TIGR00150">
    <property type="entry name" value="T6A_YjeE"/>
    <property type="match status" value="1"/>
</dbReference>
<dbReference type="Pfam" id="PF02367">
    <property type="entry name" value="TsaE"/>
    <property type="match status" value="1"/>
</dbReference>
<dbReference type="PANTHER" id="PTHR33540">
    <property type="entry name" value="TRNA THREONYLCARBAMOYLADENOSINE BIOSYNTHESIS PROTEIN TSAE"/>
    <property type="match status" value="1"/>
</dbReference>
<evidence type="ECO:0000256" key="7">
    <source>
        <dbReference type="ARBA" id="ARBA00022741"/>
    </source>
</evidence>
<keyword evidence="8" id="KW-0067">ATP-binding</keyword>
<gene>
    <name evidence="11" type="ORF">DC28_02600</name>
</gene>
<dbReference type="GO" id="GO:0002949">
    <property type="term" value="P:tRNA threonylcarbamoyladenosine modification"/>
    <property type="evidence" value="ECO:0007669"/>
    <property type="project" value="InterPro"/>
</dbReference>
<keyword evidence="7" id="KW-0547">Nucleotide-binding</keyword>
<dbReference type="GO" id="GO:0046872">
    <property type="term" value="F:metal ion binding"/>
    <property type="evidence" value="ECO:0007669"/>
    <property type="project" value="UniProtKB-KW"/>
</dbReference>
<evidence type="ECO:0000256" key="2">
    <source>
        <dbReference type="ARBA" id="ARBA00007599"/>
    </source>
</evidence>
<dbReference type="AlphaFoldDB" id="A0A098R1B3"/>
<dbReference type="Gene3D" id="3.40.50.300">
    <property type="entry name" value="P-loop containing nucleotide triphosphate hydrolases"/>
    <property type="match status" value="1"/>
</dbReference>
<protein>
    <recommendedName>
        <fullName evidence="3">tRNA threonylcarbamoyladenosine biosynthesis protein TsaE</fullName>
    </recommendedName>
    <alternativeName>
        <fullName evidence="10">t(6)A37 threonylcarbamoyladenosine biosynthesis protein TsaE</fullName>
    </alternativeName>
</protein>
<keyword evidence="5" id="KW-0819">tRNA processing</keyword>
<evidence type="ECO:0000256" key="1">
    <source>
        <dbReference type="ARBA" id="ARBA00004496"/>
    </source>
</evidence>
<reference evidence="11 12" key="1">
    <citation type="submission" date="2014-05" db="EMBL/GenBank/DDBJ databases">
        <title>De novo Genome Sequence of Spirocheata sp.</title>
        <authorList>
            <person name="Shivani Y."/>
            <person name="Subhash Y."/>
            <person name="Tushar L."/>
            <person name="Sasikala C."/>
            <person name="Ramana C.V."/>
        </authorList>
    </citation>
    <scope>NUCLEOTIDE SEQUENCE [LARGE SCALE GENOMIC DNA]</scope>
    <source>
        <strain evidence="11 12">JC230</strain>
    </source>
</reference>
<organism evidence="11 12">
    <name type="scientific">Spirochaeta lutea</name>
    <dbReference type="NCBI Taxonomy" id="1480694"/>
    <lineage>
        <taxon>Bacteria</taxon>
        <taxon>Pseudomonadati</taxon>
        <taxon>Spirochaetota</taxon>
        <taxon>Spirochaetia</taxon>
        <taxon>Spirochaetales</taxon>
        <taxon>Spirochaetaceae</taxon>
        <taxon>Spirochaeta</taxon>
    </lineage>
</organism>
<evidence type="ECO:0000256" key="3">
    <source>
        <dbReference type="ARBA" id="ARBA00019010"/>
    </source>
</evidence>
<evidence type="ECO:0000313" key="12">
    <source>
        <dbReference type="Proteomes" id="UP000029692"/>
    </source>
</evidence>